<keyword evidence="1" id="KW-0812">Transmembrane</keyword>
<keyword evidence="1" id="KW-0472">Membrane</keyword>
<evidence type="ECO:0000256" key="1">
    <source>
        <dbReference type="SAM" id="Phobius"/>
    </source>
</evidence>
<feature type="transmembrane region" description="Helical" evidence="1">
    <location>
        <begin position="23"/>
        <end position="42"/>
    </location>
</feature>
<dbReference type="AlphaFoldDB" id="S4P0T6"/>
<name>S4P0T6_9NEOP</name>
<sequence>MTTNQWNGARVLVNTNGLKKHEFIYILILGTCIQSFCSVATAHDDDQSIRGSVARYSVQPVLQPQLYNYYENRTLT</sequence>
<proteinExistence type="predicted"/>
<organism evidence="2">
    <name type="scientific">Pararge aegeria</name>
    <name type="common">speckled wood butterfly</name>
    <dbReference type="NCBI Taxonomy" id="116150"/>
    <lineage>
        <taxon>Eukaryota</taxon>
        <taxon>Metazoa</taxon>
        <taxon>Ecdysozoa</taxon>
        <taxon>Arthropoda</taxon>
        <taxon>Hexapoda</taxon>
        <taxon>Insecta</taxon>
        <taxon>Pterygota</taxon>
        <taxon>Neoptera</taxon>
        <taxon>Endopterygota</taxon>
        <taxon>Lepidoptera</taxon>
        <taxon>Glossata</taxon>
        <taxon>Ditrysia</taxon>
        <taxon>Papilionoidea</taxon>
        <taxon>Nymphalidae</taxon>
        <taxon>Satyrinae</taxon>
        <taxon>Satyrini</taxon>
        <taxon>Parargina</taxon>
        <taxon>Pararge</taxon>
    </lineage>
</organism>
<accession>S4P0T6</accession>
<dbReference type="EMBL" id="GAIX01007529">
    <property type="protein sequence ID" value="JAA85031.1"/>
    <property type="molecule type" value="Transcribed_RNA"/>
</dbReference>
<feature type="non-terminal residue" evidence="2">
    <location>
        <position position="76"/>
    </location>
</feature>
<evidence type="ECO:0000313" key="2">
    <source>
        <dbReference type="EMBL" id="JAA85031.1"/>
    </source>
</evidence>
<keyword evidence="1" id="KW-1133">Transmembrane helix</keyword>
<protein>
    <submittedName>
        <fullName evidence="2">Uncharacterized protein</fullName>
    </submittedName>
</protein>
<reference evidence="2" key="2">
    <citation type="submission" date="2013-05" db="EMBL/GenBank/DDBJ databases">
        <authorList>
            <person name="Carter J.-M."/>
            <person name="Baker S.C."/>
            <person name="Pink R."/>
            <person name="Carter D.R.F."/>
            <person name="Collins A."/>
            <person name="Tomlin J."/>
            <person name="Gibbs M."/>
            <person name="Breuker C.J."/>
        </authorList>
    </citation>
    <scope>NUCLEOTIDE SEQUENCE</scope>
    <source>
        <tissue evidence="2">Ovary</tissue>
    </source>
</reference>
<reference evidence="2" key="1">
    <citation type="journal article" date="2013" name="BMC Genomics">
        <title>Unscrambling butterfly oogenesis.</title>
        <authorList>
            <person name="Carter J.M."/>
            <person name="Baker S.C."/>
            <person name="Pink R."/>
            <person name="Carter D.R."/>
            <person name="Collins A."/>
            <person name="Tomlin J."/>
            <person name="Gibbs M."/>
            <person name="Breuker C.J."/>
        </authorList>
    </citation>
    <scope>NUCLEOTIDE SEQUENCE</scope>
    <source>
        <tissue evidence="2">Ovary</tissue>
    </source>
</reference>